<keyword evidence="1" id="KW-0812">Transmembrane</keyword>
<name>A0A2L2BP76_9MICO</name>
<protein>
    <submittedName>
        <fullName evidence="2">Uncharacterized protein</fullName>
    </submittedName>
</protein>
<evidence type="ECO:0000313" key="3">
    <source>
        <dbReference type="Proteomes" id="UP000243077"/>
    </source>
</evidence>
<dbReference type="Proteomes" id="UP000243077">
    <property type="component" value="Chromosome"/>
</dbReference>
<dbReference type="EMBL" id="CP026923">
    <property type="protein sequence ID" value="AVG23448.1"/>
    <property type="molecule type" value="Genomic_DNA"/>
</dbReference>
<evidence type="ECO:0000313" key="2">
    <source>
        <dbReference type="EMBL" id="AVG23448.1"/>
    </source>
</evidence>
<evidence type="ECO:0000256" key="1">
    <source>
        <dbReference type="SAM" id="Phobius"/>
    </source>
</evidence>
<dbReference type="RefSeq" id="WP_104913059.1">
    <property type="nucleotide sequence ID" value="NZ_CP026923.1"/>
</dbReference>
<organism evidence="2 3">
    <name type="scientific">Pontimonas salivibrio</name>
    <dbReference type="NCBI Taxonomy" id="1159327"/>
    <lineage>
        <taxon>Bacteria</taxon>
        <taxon>Bacillati</taxon>
        <taxon>Actinomycetota</taxon>
        <taxon>Actinomycetes</taxon>
        <taxon>Micrococcales</taxon>
        <taxon>Microbacteriaceae</taxon>
        <taxon>Pontimonas</taxon>
    </lineage>
</organism>
<feature type="transmembrane region" description="Helical" evidence="1">
    <location>
        <begin position="61"/>
        <end position="83"/>
    </location>
</feature>
<dbReference type="AlphaFoldDB" id="A0A2L2BP76"/>
<sequence length="104" mass="10947">MTEEERSRESARALINTVDEVSARSNRSLAISVMFYVGIGLVAAIVAAIAIIRTFEGRGVAIAIAVVGGAIGVFILTLGARLVGDAIVKAMKLAQETRDTESKK</sequence>
<accession>A0A2L2BP76</accession>
<dbReference type="KEGG" id="psai:C3B54_11454"/>
<keyword evidence="3" id="KW-1185">Reference proteome</keyword>
<keyword evidence="1" id="KW-1133">Transmembrane helix</keyword>
<feature type="transmembrane region" description="Helical" evidence="1">
    <location>
        <begin position="33"/>
        <end position="55"/>
    </location>
</feature>
<keyword evidence="1" id="KW-0472">Membrane</keyword>
<gene>
    <name evidence="2" type="ORF">C3B54_11454</name>
</gene>
<proteinExistence type="predicted"/>
<reference evidence="2 3" key="1">
    <citation type="submission" date="2018-02" db="EMBL/GenBank/DDBJ databases">
        <title>Complete genome of the streamlined marine actinobacterium Pontimonas salivibrio CL-TW6 adapted to coastal planktonic lifestype.</title>
        <authorList>
            <person name="Cho B.C."/>
            <person name="Hardies S.C."/>
            <person name="Jang G.I."/>
            <person name="Hwang C.Y."/>
        </authorList>
    </citation>
    <scope>NUCLEOTIDE SEQUENCE [LARGE SCALE GENOMIC DNA]</scope>
    <source>
        <strain evidence="2 3">CL-TW6</strain>
    </source>
</reference>